<dbReference type="InterPro" id="IPR051532">
    <property type="entry name" value="Ester_Hydrolysis_Enzymes"/>
</dbReference>
<dbReference type="InterPro" id="IPR013830">
    <property type="entry name" value="SGNH_hydro"/>
</dbReference>
<evidence type="ECO:0000259" key="1">
    <source>
        <dbReference type="Pfam" id="PF13472"/>
    </source>
</evidence>
<dbReference type="SUPFAM" id="SSF52266">
    <property type="entry name" value="SGNH hydrolase"/>
    <property type="match status" value="1"/>
</dbReference>
<dbReference type="Pfam" id="PF13472">
    <property type="entry name" value="Lipase_GDSL_2"/>
    <property type="match status" value="1"/>
</dbReference>
<name>A0ABS4GRY7_9BACL</name>
<accession>A0ABS4GRY7</accession>
<gene>
    <name evidence="2" type="ORF">J2Z37_002903</name>
</gene>
<dbReference type="EMBL" id="JAGGKT010000008">
    <property type="protein sequence ID" value="MBP1932892.1"/>
    <property type="molecule type" value="Genomic_DNA"/>
</dbReference>
<reference evidence="2 3" key="1">
    <citation type="submission" date="2021-03" db="EMBL/GenBank/DDBJ databases">
        <title>Genomic Encyclopedia of Type Strains, Phase IV (KMG-IV): sequencing the most valuable type-strain genomes for metagenomic binning, comparative biology and taxonomic classification.</title>
        <authorList>
            <person name="Goeker M."/>
        </authorList>
    </citation>
    <scope>NUCLEOTIDE SEQUENCE [LARGE SCALE GENOMIC DNA]</scope>
    <source>
        <strain evidence="2 3">DSM 24738</strain>
    </source>
</reference>
<dbReference type="PANTHER" id="PTHR30383">
    <property type="entry name" value="THIOESTERASE 1/PROTEASE 1/LYSOPHOSPHOLIPASE L1"/>
    <property type="match status" value="1"/>
</dbReference>
<dbReference type="CDD" id="cd00229">
    <property type="entry name" value="SGNH_hydrolase"/>
    <property type="match status" value="1"/>
</dbReference>
<feature type="domain" description="SGNH hydrolase-type esterase" evidence="1">
    <location>
        <begin position="29"/>
        <end position="243"/>
    </location>
</feature>
<proteinExistence type="predicted"/>
<keyword evidence="3" id="KW-1185">Reference proteome</keyword>
<dbReference type="Proteomes" id="UP001519343">
    <property type="component" value="Unassembled WGS sequence"/>
</dbReference>
<evidence type="ECO:0000313" key="2">
    <source>
        <dbReference type="EMBL" id="MBP1932892.1"/>
    </source>
</evidence>
<organism evidence="2 3">
    <name type="scientific">Ammoniphilus resinae</name>
    <dbReference type="NCBI Taxonomy" id="861532"/>
    <lineage>
        <taxon>Bacteria</taxon>
        <taxon>Bacillati</taxon>
        <taxon>Bacillota</taxon>
        <taxon>Bacilli</taxon>
        <taxon>Bacillales</taxon>
        <taxon>Paenibacillaceae</taxon>
        <taxon>Aneurinibacillus group</taxon>
        <taxon>Ammoniphilus</taxon>
    </lineage>
</organism>
<evidence type="ECO:0000313" key="3">
    <source>
        <dbReference type="Proteomes" id="UP001519343"/>
    </source>
</evidence>
<dbReference type="InterPro" id="IPR036514">
    <property type="entry name" value="SGNH_hydro_sf"/>
</dbReference>
<dbReference type="Gene3D" id="3.40.50.1110">
    <property type="entry name" value="SGNH hydrolase"/>
    <property type="match status" value="1"/>
</dbReference>
<comment type="caution">
    <text evidence="2">The sequence shown here is derived from an EMBL/GenBank/DDBJ whole genome shotgun (WGS) entry which is preliminary data.</text>
</comment>
<protein>
    <submittedName>
        <fullName evidence="2">Lysophospholipase L1-like esterase</fullName>
    </submittedName>
</protein>
<dbReference type="RefSeq" id="WP_209810921.1">
    <property type="nucleotide sequence ID" value="NZ_JAGGKT010000008.1"/>
</dbReference>
<sequence length="286" mass="32824">MRTIFLGLMIWFIVGQQVCLANTNPLYVALGDSITAGYHRDGTEEHLFDYDFSFANRLAKQKNWEVVNLGITNLTSDEFILFLNEHPDWQEHIRKANWITLEIGANDFIRNPVIFPYIFEGKPFHEDELDFLKNESKKIMNQYIKNLKWVIDYIQQQSKAQIIVLNHYYIPIPGMAGEFINTAVIESNKKLVELSKKQGFVVADLATVFSAAMSLSFLTGDYSMFPLDLPNQDFHPSDYGQKLISILVAEKIATQEEKEPTPMIWVSVLWSALANLLNSLHLWSGV</sequence>
<dbReference type="PANTHER" id="PTHR30383:SF27">
    <property type="entry name" value="SPORE GERMINATION LIPASE LIPC"/>
    <property type="match status" value="1"/>
</dbReference>